<feature type="transmembrane region" description="Helical" evidence="12">
    <location>
        <begin position="124"/>
        <end position="142"/>
    </location>
</feature>
<keyword evidence="9 12" id="KW-0472">Membrane</keyword>
<organism evidence="13 14">
    <name type="scientific">Gracilimonas mengyeensis</name>
    <dbReference type="NCBI Taxonomy" id="1302730"/>
    <lineage>
        <taxon>Bacteria</taxon>
        <taxon>Pseudomonadati</taxon>
        <taxon>Balneolota</taxon>
        <taxon>Balneolia</taxon>
        <taxon>Balneolales</taxon>
        <taxon>Balneolaceae</taxon>
        <taxon>Gracilimonas</taxon>
    </lineage>
</organism>
<dbReference type="GO" id="GO:0120547">
    <property type="term" value="F:heme A synthase activity"/>
    <property type="evidence" value="ECO:0007669"/>
    <property type="project" value="UniProtKB-EC"/>
</dbReference>
<gene>
    <name evidence="13" type="ORF">SAMN06265219_10782</name>
</gene>
<evidence type="ECO:0000313" key="14">
    <source>
        <dbReference type="Proteomes" id="UP000317557"/>
    </source>
</evidence>
<dbReference type="InterPro" id="IPR023754">
    <property type="entry name" value="HemeA_Synthase_type2"/>
</dbReference>
<dbReference type="Proteomes" id="UP000317557">
    <property type="component" value="Unassembled WGS sequence"/>
</dbReference>
<evidence type="ECO:0000256" key="7">
    <source>
        <dbReference type="ARBA" id="ARBA00023004"/>
    </source>
</evidence>
<keyword evidence="6" id="KW-0560">Oxidoreductase</keyword>
<evidence type="ECO:0000256" key="6">
    <source>
        <dbReference type="ARBA" id="ARBA00023002"/>
    </source>
</evidence>
<dbReference type="GO" id="GO:0006784">
    <property type="term" value="P:heme A biosynthetic process"/>
    <property type="evidence" value="ECO:0007669"/>
    <property type="project" value="InterPro"/>
</dbReference>
<comment type="subcellular location">
    <subcellularLocation>
        <location evidence="2">Membrane</location>
        <topology evidence="2">Multi-pass membrane protein</topology>
    </subcellularLocation>
</comment>
<evidence type="ECO:0000256" key="12">
    <source>
        <dbReference type="SAM" id="Phobius"/>
    </source>
</evidence>
<dbReference type="RefSeq" id="WP_142454329.1">
    <property type="nucleotide sequence ID" value="NZ_FXTP01000007.1"/>
</dbReference>
<feature type="transmembrane region" description="Helical" evidence="12">
    <location>
        <begin position="285"/>
        <end position="307"/>
    </location>
</feature>
<evidence type="ECO:0000256" key="8">
    <source>
        <dbReference type="ARBA" id="ARBA00023133"/>
    </source>
</evidence>
<feature type="transmembrane region" description="Helical" evidence="12">
    <location>
        <begin position="255"/>
        <end position="273"/>
    </location>
</feature>
<comment type="pathway">
    <text evidence="10">Porphyrin-containing compound metabolism; heme A biosynthesis; heme A from heme O: step 1/1.</text>
</comment>
<keyword evidence="3 12" id="KW-0812">Transmembrane</keyword>
<evidence type="ECO:0000256" key="3">
    <source>
        <dbReference type="ARBA" id="ARBA00022692"/>
    </source>
</evidence>
<protein>
    <submittedName>
        <fullName evidence="13">Cytochrome c oxidase assembly protein subunit 15</fullName>
    </submittedName>
</protein>
<comment type="cofactor">
    <cofactor evidence="1">
        <name>heme b</name>
        <dbReference type="ChEBI" id="CHEBI:60344"/>
    </cofactor>
</comment>
<evidence type="ECO:0000256" key="10">
    <source>
        <dbReference type="ARBA" id="ARBA00044501"/>
    </source>
</evidence>
<evidence type="ECO:0000256" key="4">
    <source>
        <dbReference type="ARBA" id="ARBA00022723"/>
    </source>
</evidence>
<dbReference type="GO" id="GO:0046872">
    <property type="term" value="F:metal ion binding"/>
    <property type="evidence" value="ECO:0007669"/>
    <property type="project" value="UniProtKB-KW"/>
</dbReference>
<evidence type="ECO:0000256" key="5">
    <source>
        <dbReference type="ARBA" id="ARBA00022989"/>
    </source>
</evidence>
<keyword evidence="8" id="KW-0350">Heme biosynthesis</keyword>
<feature type="transmembrane region" description="Helical" evidence="12">
    <location>
        <begin position="313"/>
        <end position="334"/>
    </location>
</feature>
<evidence type="ECO:0000313" key="13">
    <source>
        <dbReference type="EMBL" id="SMO66385.1"/>
    </source>
</evidence>
<feature type="transmembrane region" description="Helical" evidence="12">
    <location>
        <begin position="154"/>
        <end position="176"/>
    </location>
</feature>
<comment type="catalytic activity">
    <reaction evidence="11">
        <text>Fe(II)-heme o + 2 A + H2O = Fe(II)-heme a + 2 AH2</text>
        <dbReference type="Rhea" id="RHEA:63388"/>
        <dbReference type="ChEBI" id="CHEBI:13193"/>
        <dbReference type="ChEBI" id="CHEBI:15377"/>
        <dbReference type="ChEBI" id="CHEBI:17499"/>
        <dbReference type="ChEBI" id="CHEBI:60530"/>
        <dbReference type="ChEBI" id="CHEBI:61715"/>
        <dbReference type="EC" id="1.17.99.9"/>
    </reaction>
    <physiologicalReaction direction="left-to-right" evidence="11">
        <dbReference type="Rhea" id="RHEA:63389"/>
    </physiologicalReaction>
</comment>
<dbReference type="PANTHER" id="PTHR23289:SF2">
    <property type="entry name" value="CYTOCHROME C OXIDASE ASSEMBLY PROTEIN COX15 HOMOLOG"/>
    <property type="match status" value="1"/>
</dbReference>
<keyword evidence="14" id="KW-1185">Reference proteome</keyword>
<dbReference type="InterPro" id="IPR003780">
    <property type="entry name" value="COX15/CtaA_fam"/>
</dbReference>
<reference evidence="13 14" key="1">
    <citation type="submission" date="2017-05" db="EMBL/GenBank/DDBJ databases">
        <authorList>
            <person name="Varghese N."/>
            <person name="Submissions S."/>
        </authorList>
    </citation>
    <scope>NUCLEOTIDE SEQUENCE [LARGE SCALE GENOMIC DNA]</scope>
    <source>
        <strain evidence="13 14">DSM 21985</strain>
    </source>
</reference>
<dbReference type="GO" id="GO:0016653">
    <property type="term" value="F:oxidoreductase activity, acting on NAD(P)H, heme protein as acceptor"/>
    <property type="evidence" value="ECO:0007669"/>
    <property type="project" value="TreeGrafter"/>
</dbReference>
<dbReference type="AlphaFoldDB" id="A0A521D3W1"/>
<feature type="transmembrane region" description="Helical" evidence="12">
    <location>
        <begin position="9"/>
        <end position="29"/>
    </location>
</feature>
<dbReference type="GO" id="GO:0016020">
    <property type="term" value="C:membrane"/>
    <property type="evidence" value="ECO:0007669"/>
    <property type="project" value="UniProtKB-SubCell"/>
</dbReference>
<feature type="transmembrane region" description="Helical" evidence="12">
    <location>
        <begin position="197"/>
        <end position="221"/>
    </location>
</feature>
<dbReference type="OrthoDB" id="9793156at2"/>
<sequence length="339" mass="38907">MNYTFHRSVYVWLWTGIILISLMIIIGGVTRLTDSGLSMSDWNLIMGSIPPMNETDWQQTFERYKEFPQYQQLNAGMSLEKFKGIYFWEYLHRVLGRVVGIVFLIPFGYFWAKGYFDSRLLKRMFILLGLGALQGAMGWIMVKSGLVDIPYVSHYRLAAHFMLAFILIGFCLWYALDLRNRSIQVLQKSILRKWLSVVGVLFIIQLIYGAFTAGLDAGYIYNTFPKMAGQWIPPTLAALDPFLLNLIENPGTVQWIHRVTGTLLLISVVIFWWKSAVQQSKSKWLQAMSGALLTIILLQYLVGVLTLVNHVPISLGVLHQGIAILFWIIFLTIAHRLKY</sequence>
<feature type="transmembrane region" description="Helical" evidence="12">
    <location>
        <begin position="94"/>
        <end position="112"/>
    </location>
</feature>
<keyword evidence="4" id="KW-0479">Metal-binding</keyword>
<evidence type="ECO:0000256" key="11">
    <source>
        <dbReference type="ARBA" id="ARBA00048044"/>
    </source>
</evidence>
<accession>A0A521D3W1</accession>
<dbReference type="PANTHER" id="PTHR23289">
    <property type="entry name" value="CYTOCHROME C OXIDASE ASSEMBLY PROTEIN COX15"/>
    <property type="match status" value="1"/>
</dbReference>
<dbReference type="Pfam" id="PF02628">
    <property type="entry name" value="COX15-CtaA"/>
    <property type="match status" value="1"/>
</dbReference>
<proteinExistence type="inferred from homology"/>
<evidence type="ECO:0000256" key="1">
    <source>
        <dbReference type="ARBA" id="ARBA00001970"/>
    </source>
</evidence>
<dbReference type="HAMAP" id="MF_01665">
    <property type="entry name" value="HemeA_synth_type2"/>
    <property type="match status" value="1"/>
</dbReference>
<evidence type="ECO:0000256" key="2">
    <source>
        <dbReference type="ARBA" id="ARBA00004141"/>
    </source>
</evidence>
<name>A0A521D3W1_9BACT</name>
<keyword evidence="5 12" id="KW-1133">Transmembrane helix</keyword>
<dbReference type="EMBL" id="FXTP01000007">
    <property type="protein sequence ID" value="SMO66385.1"/>
    <property type="molecule type" value="Genomic_DNA"/>
</dbReference>
<evidence type="ECO:0000256" key="9">
    <source>
        <dbReference type="ARBA" id="ARBA00023136"/>
    </source>
</evidence>
<keyword evidence="7" id="KW-0408">Iron</keyword>